<dbReference type="VEuPathDB" id="FungiDB:SPRG_12629"/>
<reference evidence="1 2" key="1">
    <citation type="journal article" date="2013" name="PLoS Genet.">
        <title>Distinctive expansion of potential virulence genes in the genome of the oomycete fish pathogen Saprolegnia parasitica.</title>
        <authorList>
            <person name="Jiang R.H."/>
            <person name="de Bruijn I."/>
            <person name="Haas B.J."/>
            <person name="Belmonte R."/>
            <person name="Lobach L."/>
            <person name="Christie J."/>
            <person name="van den Ackerveken G."/>
            <person name="Bottin A."/>
            <person name="Bulone V."/>
            <person name="Diaz-Moreno S.M."/>
            <person name="Dumas B."/>
            <person name="Fan L."/>
            <person name="Gaulin E."/>
            <person name="Govers F."/>
            <person name="Grenville-Briggs L.J."/>
            <person name="Horner N.R."/>
            <person name="Levin J.Z."/>
            <person name="Mammella M."/>
            <person name="Meijer H.J."/>
            <person name="Morris P."/>
            <person name="Nusbaum C."/>
            <person name="Oome S."/>
            <person name="Phillips A.J."/>
            <person name="van Rooyen D."/>
            <person name="Rzeszutek E."/>
            <person name="Saraiva M."/>
            <person name="Secombes C.J."/>
            <person name="Seidl M.F."/>
            <person name="Snel B."/>
            <person name="Stassen J.H."/>
            <person name="Sykes S."/>
            <person name="Tripathy S."/>
            <person name="van den Berg H."/>
            <person name="Vega-Arreguin J.C."/>
            <person name="Wawra S."/>
            <person name="Young S.K."/>
            <person name="Zeng Q."/>
            <person name="Dieguez-Uribeondo J."/>
            <person name="Russ C."/>
            <person name="Tyler B.M."/>
            <person name="van West P."/>
        </authorList>
    </citation>
    <scope>NUCLEOTIDE SEQUENCE [LARGE SCALE GENOMIC DNA]</scope>
    <source>
        <strain evidence="1 2">CBS 223.65</strain>
    </source>
</reference>
<protein>
    <recommendedName>
        <fullName evidence="3">Chemotaxis protein</fullName>
    </recommendedName>
</protein>
<name>A0A067C4T3_SAPPC</name>
<proteinExistence type="predicted"/>
<dbReference type="GeneID" id="24134572"/>
<evidence type="ECO:0000313" key="2">
    <source>
        <dbReference type="Proteomes" id="UP000030745"/>
    </source>
</evidence>
<dbReference type="KEGG" id="spar:SPRG_12629"/>
<evidence type="ECO:0008006" key="3">
    <source>
        <dbReference type="Google" id="ProtNLM"/>
    </source>
</evidence>
<sequence>MISIRPTAIAHISQLLATAMDDAETALHGSMDPLRDMALFRHRLHAINSYMMDAVKAAKNRPADEANMYMTIEFLHEMQTKLAQAEAIEHQFAQLVKTRPQAALPSALAT</sequence>
<dbReference type="RefSeq" id="XP_012207489.1">
    <property type="nucleotide sequence ID" value="XM_012352099.1"/>
</dbReference>
<evidence type="ECO:0000313" key="1">
    <source>
        <dbReference type="EMBL" id="KDO21812.1"/>
    </source>
</evidence>
<dbReference type="OrthoDB" id="63993at2759"/>
<gene>
    <name evidence="1" type="ORF">SPRG_12629</name>
</gene>
<dbReference type="AlphaFoldDB" id="A0A067C4T3"/>
<dbReference type="OMA" id="DEANMYM"/>
<dbReference type="Proteomes" id="UP000030745">
    <property type="component" value="Unassembled WGS sequence"/>
</dbReference>
<accession>A0A067C4T3</accession>
<keyword evidence="2" id="KW-1185">Reference proteome</keyword>
<organism evidence="1 2">
    <name type="scientific">Saprolegnia parasitica (strain CBS 223.65)</name>
    <dbReference type="NCBI Taxonomy" id="695850"/>
    <lineage>
        <taxon>Eukaryota</taxon>
        <taxon>Sar</taxon>
        <taxon>Stramenopiles</taxon>
        <taxon>Oomycota</taxon>
        <taxon>Saprolegniomycetes</taxon>
        <taxon>Saprolegniales</taxon>
        <taxon>Saprolegniaceae</taxon>
        <taxon>Saprolegnia</taxon>
    </lineage>
</organism>
<dbReference type="EMBL" id="KK583280">
    <property type="protein sequence ID" value="KDO21812.1"/>
    <property type="molecule type" value="Genomic_DNA"/>
</dbReference>